<organism evidence="3 4">
    <name type="scientific">Ilex paraguariensis</name>
    <name type="common">yerba mate</name>
    <dbReference type="NCBI Taxonomy" id="185542"/>
    <lineage>
        <taxon>Eukaryota</taxon>
        <taxon>Viridiplantae</taxon>
        <taxon>Streptophyta</taxon>
        <taxon>Embryophyta</taxon>
        <taxon>Tracheophyta</taxon>
        <taxon>Spermatophyta</taxon>
        <taxon>Magnoliopsida</taxon>
        <taxon>eudicotyledons</taxon>
        <taxon>Gunneridae</taxon>
        <taxon>Pentapetalae</taxon>
        <taxon>asterids</taxon>
        <taxon>campanulids</taxon>
        <taxon>Aquifoliales</taxon>
        <taxon>Aquifoliaceae</taxon>
        <taxon>Ilex</taxon>
    </lineage>
</organism>
<evidence type="ECO:0000256" key="2">
    <source>
        <dbReference type="SAM" id="Phobius"/>
    </source>
</evidence>
<dbReference type="Proteomes" id="UP001642360">
    <property type="component" value="Unassembled WGS sequence"/>
</dbReference>
<evidence type="ECO:0000313" key="4">
    <source>
        <dbReference type="Proteomes" id="UP001642360"/>
    </source>
</evidence>
<gene>
    <name evidence="3" type="ORF">ILEXP_LOCUS50177</name>
</gene>
<reference evidence="3 4" key="1">
    <citation type="submission" date="2024-02" db="EMBL/GenBank/DDBJ databases">
        <authorList>
            <person name="Vignale AGUSTIN F."/>
            <person name="Sosa J E."/>
            <person name="Modenutti C."/>
        </authorList>
    </citation>
    <scope>NUCLEOTIDE SEQUENCE [LARGE SCALE GENOMIC DNA]</scope>
</reference>
<keyword evidence="2" id="KW-0472">Membrane</keyword>
<sequence length="102" mass="12188">MAWLKVEDKYFYESSFYFLNLCSWVWQTPVPSFPHYQGAWSKEWILNNLNASRLVHYFMFLAILSSLNFIFYLVVTKFYQYKAEVSDSMEVLKGELEGSKVK</sequence>
<dbReference type="EMBL" id="CAUOFW020007680">
    <property type="protein sequence ID" value="CAK9180195.1"/>
    <property type="molecule type" value="Genomic_DNA"/>
</dbReference>
<dbReference type="InterPro" id="IPR036259">
    <property type="entry name" value="MFS_trans_sf"/>
</dbReference>
<keyword evidence="2" id="KW-0812">Transmembrane</keyword>
<comment type="similarity">
    <text evidence="1">Belongs to the major facilitator superfamily. Phosphate:H(+) symporter (TC 2.A.1.9) family.</text>
</comment>
<evidence type="ECO:0000256" key="1">
    <source>
        <dbReference type="ARBA" id="ARBA00044504"/>
    </source>
</evidence>
<dbReference type="AlphaFoldDB" id="A0ABC8UGV2"/>
<evidence type="ECO:0000313" key="3">
    <source>
        <dbReference type="EMBL" id="CAK9180195.1"/>
    </source>
</evidence>
<protein>
    <submittedName>
        <fullName evidence="3">Uncharacterized protein</fullName>
    </submittedName>
</protein>
<keyword evidence="2" id="KW-1133">Transmembrane helix</keyword>
<comment type="caution">
    <text evidence="3">The sequence shown here is derived from an EMBL/GenBank/DDBJ whole genome shotgun (WGS) entry which is preliminary data.</text>
</comment>
<feature type="transmembrane region" description="Helical" evidence="2">
    <location>
        <begin position="54"/>
        <end position="75"/>
    </location>
</feature>
<accession>A0ABC8UGV2</accession>
<proteinExistence type="inferred from homology"/>
<keyword evidence="4" id="KW-1185">Reference proteome</keyword>
<name>A0ABC8UGV2_9AQUA</name>
<dbReference type="Gene3D" id="1.20.1250.20">
    <property type="entry name" value="MFS general substrate transporter like domains"/>
    <property type="match status" value="1"/>
</dbReference>